<dbReference type="CDD" id="cd09279">
    <property type="entry name" value="RNase_HI_like"/>
    <property type="match status" value="1"/>
</dbReference>
<dbReference type="SUPFAM" id="SSF53098">
    <property type="entry name" value="Ribonuclease H-like"/>
    <property type="match status" value="1"/>
</dbReference>
<dbReference type="GO" id="GO:0003676">
    <property type="term" value="F:nucleic acid binding"/>
    <property type="evidence" value="ECO:0007669"/>
    <property type="project" value="InterPro"/>
</dbReference>
<sequence length="143" mass="15778">MNEERPHWQLWVDGTALPNPGRIGVGIVLIDPDGWRETHAIPLGRQGCNNEAELHALCAGLDRARAAGADHLEIISDSDFVVQHVRGRQTTGVSRLIPLIEAARGKMDHFLSADLCWVPRHRIQEADKLARQSLGLQAKTNQG</sequence>
<dbReference type="GO" id="GO:0004523">
    <property type="term" value="F:RNA-DNA hybrid ribonuclease activity"/>
    <property type="evidence" value="ECO:0007669"/>
    <property type="project" value="InterPro"/>
</dbReference>
<dbReference type="PANTHER" id="PTHR48475:SF1">
    <property type="entry name" value="RNASE H TYPE-1 DOMAIN-CONTAINING PROTEIN"/>
    <property type="match status" value="1"/>
</dbReference>
<name>A0A6S6XV87_9PROT</name>
<dbReference type="KEGG" id="doe:DENOEST_0938"/>
<proteinExistence type="predicted"/>
<keyword evidence="3" id="KW-1185">Reference proteome</keyword>
<dbReference type="Pfam" id="PF13456">
    <property type="entry name" value="RVT_3"/>
    <property type="match status" value="1"/>
</dbReference>
<dbReference type="InterPro" id="IPR012337">
    <property type="entry name" value="RNaseH-like_sf"/>
</dbReference>
<dbReference type="OrthoDB" id="8563755at2"/>
<dbReference type="EMBL" id="LR778301">
    <property type="protein sequence ID" value="CAB1368103.1"/>
    <property type="molecule type" value="Genomic_DNA"/>
</dbReference>
<protein>
    <submittedName>
        <fullName evidence="2">Ribonuclease HI</fullName>
    </submittedName>
</protein>
<feature type="domain" description="RNase H type-1" evidence="1">
    <location>
        <begin position="4"/>
        <end position="139"/>
    </location>
</feature>
<dbReference type="InterPro" id="IPR002156">
    <property type="entry name" value="RNaseH_domain"/>
</dbReference>
<dbReference type="InterPro" id="IPR036397">
    <property type="entry name" value="RNaseH_sf"/>
</dbReference>
<dbReference type="RefSeq" id="WP_145771699.1">
    <property type="nucleotide sequence ID" value="NZ_LR778301.1"/>
</dbReference>
<evidence type="ECO:0000313" key="2">
    <source>
        <dbReference type="EMBL" id="CAB1368103.1"/>
    </source>
</evidence>
<reference evidence="2 3" key="1">
    <citation type="submission" date="2020-03" db="EMBL/GenBank/DDBJ databases">
        <authorList>
            <consortium name="Genoscope - CEA"/>
            <person name="William W."/>
        </authorList>
    </citation>
    <scope>NUCLEOTIDE SEQUENCE [LARGE SCALE GENOMIC DNA]</scope>
    <source>
        <strain evidence="3">DSM 16959</strain>
    </source>
</reference>
<dbReference type="AlphaFoldDB" id="A0A6S6XV87"/>
<dbReference type="PANTHER" id="PTHR48475">
    <property type="entry name" value="RIBONUCLEASE H"/>
    <property type="match status" value="1"/>
</dbReference>
<evidence type="ECO:0000259" key="1">
    <source>
        <dbReference type="PROSITE" id="PS50879"/>
    </source>
</evidence>
<dbReference type="PROSITE" id="PS50879">
    <property type="entry name" value="RNASE_H_1"/>
    <property type="match status" value="1"/>
</dbReference>
<dbReference type="Proteomes" id="UP000515733">
    <property type="component" value="Chromosome"/>
</dbReference>
<organism evidence="2 3">
    <name type="scientific">Denitratisoma oestradiolicum</name>
    <dbReference type="NCBI Taxonomy" id="311182"/>
    <lineage>
        <taxon>Bacteria</taxon>
        <taxon>Pseudomonadati</taxon>
        <taxon>Pseudomonadota</taxon>
        <taxon>Betaproteobacteria</taxon>
        <taxon>Nitrosomonadales</taxon>
        <taxon>Sterolibacteriaceae</taxon>
        <taxon>Denitratisoma</taxon>
    </lineage>
</organism>
<gene>
    <name evidence="2" type="ORF">DENOEST_0938</name>
</gene>
<evidence type="ECO:0000313" key="3">
    <source>
        <dbReference type="Proteomes" id="UP000515733"/>
    </source>
</evidence>
<dbReference type="Gene3D" id="3.30.420.10">
    <property type="entry name" value="Ribonuclease H-like superfamily/Ribonuclease H"/>
    <property type="match status" value="1"/>
</dbReference>
<accession>A0A6S6XV87</accession>